<proteinExistence type="predicted"/>
<dbReference type="Proteomes" id="UP000703269">
    <property type="component" value="Unassembled WGS sequence"/>
</dbReference>
<comment type="caution">
    <text evidence="2">The sequence shown here is derived from an EMBL/GenBank/DDBJ whole genome shotgun (WGS) entry which is preliminary data.</text>
</comment>
<feature type="region of interest" description="Disordered" evidence="1">
    <location>
        <begin position="43"/>
        <end position="68"/>
    </location>
</feature>
<evidence type="ECO:0000256" key="1">
    <source>
        <dbReference type="SAM" id="MobiDB-lite"/>
    </source>
</evidence>
<accession>A0A9P3GNQ1</accession>
<evidence type="ECO:0000313" key="2">
    <source>
        <dbReference type="EMBL" id="GJE96724.1"/>
    </source>
</evidence>
<keyword evidence="3" id="KW-1185">Reference proteome</keyword>
<dbReference type="EMBL" id="BPQB01000063">
    <property type="protein sequence ID" value="GJE96724.1"/>
    <property type="molecule type" value="Genomic_DNA"/>
</dbReference>
<reference evidence="2 3" key="1">
    <citation type="submission" date="2021-08" db="EMBL/GenBank/DDBJ databases">
        <title>Draft Genome Sequence of Phanerochaete sordida strain YK-624.</title>
        <authorList>
            <person name="Mori T."/>
            <person name="Dohra H."/>
            <person name="Suzuki T."/>
            <person name="Kawagishi H."/>
            <person name="Hirai H."/>
        </authorList>
    </citation>
    <scope>NUCLEOTIDE SEQUENCE [LARGE SCALE GENOMIC DNA]</scope>
    <source>
        <strain evidence="2 3">YK-624</strain>
    </source>
</reference>
<dbReference type="AlphaFoldDB" id="A0A9P3GNQ1"/>
<organism evidence="2 3">
    <name type="scientific">Phanerochaete sordida</name>
    <dbReference type="NCBI Taxonomy" id="48140"/>
    <lineage>
        <taxon>Eukaryota</taxon>
        <taxon>Fungi</taxon>
        <taxon>Dikarya</taxon>
        <taxon>Basidiomycota</taxon>
        <taxon>Agaricomycotina</taxon>
        <taxon>Agaricomycetes</taxon>
        <taxon>Polyporales</taxon>
        <taxon>Phanerochaetaceae</taxon>
        <taxon>Phanerochaete</taxon>
    </lineage>
</organism>
<evidence type="ECO:0000313" key="3">
    <source>
        <dbReference type="Proteomes" id="UP000703269"/>
    </source>
</evidence>
<gene>
    <name evidence="2" type="ORF">PsYK624_129300</name>
</gene>
<protein>
    <submittedName>
        <fullName evidence="2">Uncharacterized protein</fullName>
    </submittedName>
</protein>
<sequence length="128" mass="14157">MHIDSTRKSSEGVCPDRRHRSLLQKSRSVLAAVYSSGVLSRARAKQVAIPPSNNGQQRKSQSHRLSPEVARRLHCRPHAAYEATDGGHTTMRCGQGHLCLPCSTTHTTIQVQKMVAWALRRAQQAHDG</sequence>
<name>A0A9P3GNQ1_9APHY</name>